<dbReference type="EC" id="2.1.1.-" evidence="4"/>
<evidence type="ECO:0000313" key="8">
    <source>
        <dbReference type="Proteomes" id="UP000253370"/>
    </source>
</evidence>
<dbReference type="Pfam" id="PF01555">
    <property type="entry name" value="N6_N4_Mtase"/>
    <property type="match status" value="1"/>
</dbReference>
<evidence type="ECO:0000256" key="2">
    <source>
        <dbReference type="ARBA" id="ARBA00022679"/>
    </source>
</evidence>
<dbReference type="InterPro" id="IPR002941">
    <property type="entry name" value="DNA_methylase_N4/N6"/>
</dbReference>
<reference evidence="7 8" key="1">
    <citation type="submission" date="2018-07" db="EMBL/GenBank/DDBJ databases">
        <title>Rhodosalinus sp. strain E84T genomic sequence and assembly.</title>
        <authorList>
            <person name="Liu Z.-W."/>
            <person name="Lu D.-C."/>
        </authorList>
    </citation>
    <scope>NUCLEOTIDE SEQUENCE [LARGE SCALE GENOMIC DNA]</scope>
    <source>
        <strain evidence="7 8">E84</strain>
    </source>
</reference>
<keyword evidence="1" id="KW-0489">Methyltransferase</keyword>
<dbReference type="PRINTS" id="PR00508">
    <property type="entry name" value="S21N4MTFRASE"/>
</dbReference>
<sequence length="190" mass="20780">MRAEPAETSQATKSYTTSWDTSGTLLNRTGQKSTLTRRNSLSRKREPSSSEPRQPRTQLTPPSTAACWCAVRGKGHWSGDRKPSTLWQIPGRDEDAATVHGTQKPVECMRRPMLNNSSPGQAVYEPFAGSGSTLIAAETTGRACQAIELDPAYVDVAVRRWEAFTGETALLEGDGRSFAELARERQEVPA</sequence>
<evidence type="ECO:0000259" key="6">
    <source>
        <dbReference type="Pfam" id="PF01555"/>
    </source>
</evidence>
<dbReference type="GO" id="GO:0009007">
    <property type="term" value="F:site-specific DNA-methyltransferase (adenine-specific) activity"/>
    <property type="evidence" value="ECO:0007669"/>
    <property type="project" value="UniProtKB-EC"/>
</dbReference>
<gene>
    <name evidence="7" type="ORF">DRV85_08830</name>
</gene>
<dbReference type="Gene3D" id="3.40.50.150">
    <property type="entry name" value="Vaccinia Virus protein VP39"/>
    <property type="match status" value="1"/>
</dbReference>
<dbReference type="Proteomes" id="UP000253370">
    <property type="component" value="Unassembled WGS sequence"/>
</dbReference>
<evidence type="ECO:0000256" key="5">
    <source>
        <dbReference type="SAM" id="MobiDB-lite"/>
    </source>
</evidence>
<evidence type="ECO:0000256" key="3">
    <source>
        <dbReference type="ARBA" id="ARBA00047942"/>
    </source>
</evidence>
<evidence type="ECO:0000256" key="1">
    <source>
        <dbReference type="ARBA" id="ARBA00022603"/>
    </source>
</evidence>
<dbReference type="GO" id="GO:0003677">
    <property type="term" value="F:DNA binding"/>
    <property type="evidence" value="ECO:0007669"/>
    <property type="project" value="InterPro"/>
</dbReference>
<evidence type="ECO:0000256" key="4">
    <source>
        <dbReference type="RuleBase" id="RU362026"/>
    </source>
</evidence>
<proteinExistence type="inferred from homology"/>
<name>A0A365UA25_9RHOB</name>
<organism evidence="7 8">
    <name type="scientific">Rhodosalinus halophilus</name>
    <dbReference type="NCBI Taxonomy" id="2259333"/>
    <lineage>
        <taxon>Bacteria</taxon>
        <taxon>Pseudomonadati</taxon>
        <taxon>Pseudomonadota</taxon>
        <taxon>Alphaproteobacteria</taxon>
        <taxon>Rhodobacterales</taxon>
        <taxon>Paracoccaceae</taxon>
        <taxon>Rhodosalinus</taxon>
    </lineage>
</organism>
<dbReference type="AlphaFoldDB" id="A0A365UA25"/>
<dbReference type="InterPro" id="IPR001091">
    <property type="entry name" value="RM_Methyltransferase"/>
</dbReference>
<feature type="region of interest" description="Disordered" evidence="5">
    <location>
        <begin position="1"/>
        <end position="65"/>
    </location>
</feature>
<accession>A0A365UA25</accession>
<feature type="domain" description="DNA methylase N-4/N-6" evidence="6">
    <location>
        <begin position="78"/>
        <end position="158"/>
    </location>
</feature>
<comment type="similarity">
    <text evidence="4">Belongs to the N(4)/N(6)-methyltransferase family.</text>
</comment>
<dbReference type="GO" id="GO:0032259">
    <property type="term" value="P:methylation"/>
    <property type="evidence" value="ECO:0007669"/>
    <property type="project" value="UniProtKB-KW"/>
</dbReference>
<comment type="caution">
    <text evidence="7">The sequence shown here is derived from an EMBL/GenBank/DDBJ whole genome shotgun (WGS) entry which is preliminary data.</text>
</comment>
<comment type="catalytic activity">
    <reaction evidence="3">
        <text>a 2'-deoxyadenosine in DNA + S-adenosyl-L-methionine = an N(6)-methyl-2'-deoxyadenosine in DNA + S-adenosyl-L-homocysteine + H(+)</text>
        <dbReference type="Rhea" id="RHEA:15197"/>
        <dbReference type="Rhea" id="RHEA-COMP:12418"/>
        <dbReference type="Rhea" id="RHEA-COMP:12419"/>
        <dbReference type="ChEBI" id="CHEBI:15378"/>
        <dbReference type="ChEBI" id="CHEBI:57856"/>
        <dbReference type="ChEBI" id="CHEBI:59789"/>
        <dbReference type="ChEBI" id="CHEBI:90615"/>
        <dbReference type="ChEBI" id="CHEBI:90616"/>
        <dbReference type="EC" id="2.1.1.72"/>
    </reaction>
</comment>
<dbReference type="EMBL" id="QNTQ01000006">
    <property type="protein sequence ID" value="RBI85814.1"/>
    <property type="molecule type" value="Genomic_DNA"/>
</dbReference>
<dbReference type="OrthoDB" id="7806498at2"/>
<feature type="compositionally biased region" description="Polar residues" evidence="5">
    <location>
        <begin position="7"/>
        <end position="39"/>
    </location>
</feature>
<dbReference type="InterPro" id="IPR029063">
    <property type="entry name" value="SAM-dependent_MTases_sf"/>
</dbReference>
<keyword evidence="2" id="KW-0808">Transferase</keyword>
<keyword evidence="8" id="KW-1185">Reference proteome</keyword>
<dbReference type="GO" id="GO:0008170">
    <property type="term" value="F:N-methyltransferase activity"/>
    <property type="evidence" value="ECO:0007669"/>
    <property type="project" value="InterPro"/>
</dbReference>
<protein>
    <recommendedName>
        <fullName evidence="4">Methyltransferase</fullName>
        <ecNumber evidence="4">2.1.1.-</ecNumber>
    </recommendedName>
</protein>
<evidence type="ECO:0000313" key="7">
    <source>
        <dbReference type="EMBL" id="RBI85814.1"/>
    </source>
</evidence>
<dbReference type="SUPFAM" id="SSF53335">
    <property type="entry name" value="S-adenosyl-L-methionine-dependent methyltransferases"/>
    <property type="match status" value="1"/>
</dbReference>